<name>A0A9P1I927_9PELO</name>
<protein>
    <submittedName>
        <fullName evidence="2">Uncharacterized protein</fullName>
    </submittedName>
</protein>
<feature type="transmembrane region" description="Helical" evidence="1">
    <location>
        <begin position="115"/>
        <end position="133"/>
    </location>
</feature>
<feature type="transmembrane region" description="Helical" evidence="1">
    <location>
        <begin position="203"/>
        <end position="226"/>
    </location>
</feature>
<comment type="caution">
    <text evidence="2">The sequence shown here is derived from an EMBL/GenBank/DDBJ whole genome shotgun (WGS) entry which is preliminary data.</text>
</comment>
<organism evidence="2 3">
    <name type="scientific">Caenorhabditis angaria</name>
    <dbReference type="NCBI Taxonomy" id="860376"/>
    <lineage>
        <taxon>Eukaryota</taxon>
        <taxon>Metazoa</taxon>
        <taxon>Ecdysozoa</taxon>
        <taxon>Nematoda</taxon>
        <taxon>Chromadorea</taxon>
        <taxon>Rhabditida</taxon>
        <taxon>Rhabditina</taxon>
        <taxon>Rhabditomorpha</taxon>
        <taxon>Rhabditoidea</taxon>
        <taxon>Rhabditidae</taxon>
        <taxon>Peloderinae</taxon>
        <taxon>Caenorhabditis</taxon>
    </lineage>
</organism>
<feature type="transmembrane region" description="Helical" evidence="1">
    <location>
        <begin position="84"/>
        <end position="109"/>
    </location>
</feature>
<keyword evidence="1" id="KW-0812">Transmembrane</keyword>
<reference evidence="2" key="1">
    <citation type="submission" date="2022-11" db="EMBL/GenBank/DDBJ databases">
        <authorList>
            <person name="Kikuchi T."/>
        </authorList>
    </citation>
    <scope>NUCLEOTIDE SEQUENCE</scope>
    <source>
        <strain evidence="2">PS1010</strain>
    </source>
</reference>
<keyword evidence="3" id="KW-1185">Reference proteome</keyword>
<sequence length="296" mass="33145">MGEILERYIEQMSTTIETMRRRMIAYYDGIFFISKKVGKAVERAKEVAEPAAADAKDFVNLAISDIEPLDSIETEQKNNLVEMYLGISVMLIGFGGGQLSGVFALQSILQYFFDNYVIGLILTSIPFFVYFNVRRNISLDDNERRSMLFSYTMLFGILSGYIFGARVLSMAPSTLFVPPLLFALLFDNGIIPLPLTSINRQSFFIAFASISVFLTTLLSSIVLGYFSFAVSLFNIVHATGIFVHFQIIMQYVKDKSFLVGESQIVYLGTTIATQLLFTLIFGSNNLVKDAPENSPK</sequence>
<keyword evidence="1" id="KW-0472">Membrane</keyword>
<keyword evidence="1" id="KW-1133">Transmembrane helix</keyword>
<evidence type="ECO:0000313" key="3">
    <source>
        <dbReference type="Proteomes" id="UP001152747"/>
    </source>
</evidence>
<dbReference type="EMBL" id="CANHGI010000001">
    <property type="protein sequence ID" value="CAI5439015.1"/>
    <property type="molecule type" value="Genomic_DNA"/>
</dbReference>
<feature type="transmembrane region" description="Helical" evidence="1">
    <location>
        <begin position="264"/>
        <end position="282"/>
    </location>
</feature>
<dbReference type="Proteomes" id="UP001152747">
    <property type="component" value="Unassembled WGS sequence"/>
</dbReference>
<dbReference type="OrthoDB" id="5836215at2759"/>
<evidence type="ECO:0000313" key="2">
    <source>
        <dbReference type="EMBL" id="CAI5439015.1"/>
    </source>
</evidence>
<feature type="transmembrane region" description="Helical" evidence="1">
    <location>
        <begin position="232"/>
        <end position="252"/>
    </location>
</feature>
<gene>
    <name evidence="2" type="ORF">CAMP_LOCUS1652</name>
</gene>
<accession>A0A9P1I927</accession>
<evidence type="ECO:0000256" key="1">
    <source>
        <dbReference type="SAM" id="Phobius"/>
    </source>
</evidence>
<feature type="transmembrane region" description="Helical" evidence="1">
    <location>
        <begin position="145"/>
        <end position="164"/>
    </location>
</feature>
<dbReference type="AlphaFoldDB" id="A0A9P1I927"/>
<proteinExistence type="predicted"/>